<dbReference type="AlphaFoldDB" id="A0A5C1QB22"/>
<dbReference type="GO" id="GO:0016740">
    <property type="term" value="F:transferase activity"/>
    <property type="evidence" value="ECO:0007669"/>
    <property type="project" value="UniProtKB-KW"/>
</dbReference>
<dbReference type="InterPro" id="IPR010235">
    <property type="entry name" value="HepT"/>
</dbReference>
<dbReference type="NCBIfam" id="TIGR01987">
    <property type="entry name" value="HI0074"/>
    <property type="match status" value="1"/>
</dbReference>
<reference evidence="1 2" key="1">
    <citation type="submission" date="2019-02" db="EMBL/GenBank/DDBJ databases">
        <authorList>
            <person name="Fomenkov A."/>
            <person name="Dubinina G."/>
            <person name="Grabovich M."/>
            <person name="Vincze T."/>
            <person name="Roberts R.J."/>
        </authorList>
    </citation>
    <scope>NUCLEOTIDE SEQUENCE [LARGE SCALE GENOMIC DNA]</scope>
    <source>
        <strain evidence="1 2">P</strain>
    </source>
</reference>
<accession>A0A5C1QB22</accession>
<keyword evidence="1" id="KW-0808">Transferase</keyword>
<dbReference type="SUPFAM" id="SSF81593">
    <property type="entry name" value="Nucleotidyltransferase substrate binding subunit/domain"/>
    <property type="match status" value="1"/>
</dbReference>
<proteinExistence type="predicted"/>
<evidence type="ECO:0000313" key="2">
    <source>
        <dbReference type="Proteomes" id="UP000323824"/>
    </source>
</evidence>
<evidence type="ECO:0000313" key="1">
    <source>
        <dbReference type="EMBL" id="QEN03352.1"/>
    </source>
</evidence>
<name>A0A5C1QB22_9SPIO</name>
<protein>
    <submittedName>
        <fullName evidence="1">Nucleotidyltransferase</fullName>
    </submittedName>
</protein>
<gene>
    <name evidence="1" type="ORF">EW093_01065</name>
</gene>
<dbReference type="EMBL" id="CP035807">
    <property type="protein sequence ID" value="QEN03352.1"/>
    <property type="molecule type" value="Genomic_DNA"/>
</dbReference>
<organism evidence="1 2">
    <name type="scientific">Thiospirochaeta perfilievii</name>
    <dbReference type="NCBI Taxonomy" id="252967"/>
    <lineage>
        <taxon>Bacteria</taxon>
        <taxon>Pseudomonadati</taxon>
        <taxon>Spirochaetota</taxon>
        <taxon>Spirochaetia</taxon>
        <taxon>Spirochaetales</taxon>
        <taxon>Spirochaetaceae</taxon>
        <taxon>Thiospirochaeta</taxon>
    </lineage>
</organism>
<dbReference type="Gene3D" id="1.20.120.330">
    <property type="entry name" value="Nucleotidyltransferases domain 2"/>
    <property type="match status" value="1"/>
</dbReference>
<reference evidence="1 2" key="2">
    <citation type="submission" date="2019-09" db="EMBL/GenBank/DDBJ databases">
        <title>Complete Genome Sequence and Methylome Analysis of free living Spirochaetas.</title>
        <authorList>
            <person name="Leshcheva N."/>
            <person name="Mikheeva N."/>
        </authorList>
    </citation>
    <scope>NUCLEOTIDE SEQUENCE [LARGE SCALE GENOMIC DNA]</scope>
    <source>
        <strain evidence="1 2">P</strain>
    </source>
</reference>
<dbReference type="KEGG" id="sper:EW093_01065"/>
<keyword evidence="2" id="KW-1185">Reference proteome</keyword>
<dbReference type="OrthoDB" id="9810452at2"/>
<sequence length="136" mass="16539">MEEDVRWKQRFSNFKRAFLLLRDALDGDISKLNQLEKEGVIQRFEYTFELAWKVLKDRMEYDGIIFDIISPKAVIRKAYESKYIDNLEVWFNMIGDRNLMSHTYDENKFEKIIMTTQSEYLTILDKLYMWLLEETL</sequence>
<dbReference type="Proteomes" id="UP000323824">
    <property type="component" value="Chromosome"/>
</dbReference>
<dbReference type="Pfam" id="PF08780">
    <property type="entry name" value="NTase_sub_bind"/>
    <property type="match status" value="1"/>
</dbReference>